<name>A0A8S5PQF6_9CAUD</name>
<proteinExistence type="predicted"/>
<accession>A0A8S5PQF6</accession>
<reference evidence="1" key="1">
    <citation type="journal article" date="2021" name="Proc. Natl. Acad. Sci. U.S.A.">
        <title>A Catalog of Tens of Thousands of Viruses from Human Metagenomes Reveals Hidden Associations with Chronic Diseases.</title>
        <authorList>
            <person name="Tisza M.J."/>
            <person name="Buck C.B."/>
        </authorList>
    </citation>
    <scope>NUCLEOTIDE SEQUENCE</scope>
    <source>
        <strain evidence="1">CtwwN25</strain>
    </source>
</reference>
<organism evidence="1">
    <name type="scientific">Myoviridae sp. ctwwN25</name>
    <dbReference type="NCBI Taxonomy" id="2825209"/>
    <lineage>
        <taxon>Viruses</taxon>
        <taxon>Duplodnaviria</taxon>
        <taxon>Heunggongvirae</taxon>
        <taxon>Uroviricota</taxon>
        <taxon>Caudoviricetes</taxon>
    </lineage>
</organism>
<protein>
    <submittedName>
        <fullName evidence="1">Uncharacterized protein</fullName>
    </submittedName>
</protein>
<dbReference type="EMBL" id="BK015472">
    <property type="protein sequence ID" value="DAE08681.1"/>
    <property type="molecule type" value="Genomic_DNA"/>
</dbReference>
<evidence type="ECO:0000313" key="1">
    <source>
        <dbReference type="EMBL" id="DAE08681.1"/>
    </source>
</evidence>
<sequence>MSLFFIVNLPYNRLNICFRRYKILKKKGSS</sequence>